<feature type="region of interest" description="Disordered" evidence="6">
    <location>
        <begin position="1458"/>
        <end position="1550"/>
    </location>
</feature>
<feature type="region of interest" description="Disordered" evidence="6">
    <location>
        <begin position="450"/>
        <end position="479"/>
    </location>
</feature>
<name>A0A2A9MNN0_BESBE</name>
<comment type="subcellular location">
    <subcellularLocation>
        <location evidence="1">Nucleus</location>
    </subcellularLocation>
</comment>
<feature type="region of interest" description="Disordered" evidence="6">
    <location>
        <begin position="791"/>
        <end position="848"/>
    </location>
</feature>
<feature type="compositionally biased region" description="Basic and acidic residues" evidence="6">
    <location>
        <begin position="584"/>
        <end position="602"/>
    </location>
</feature>
<feature type="region of interest" description="Disordered" evidence="6">
    <location>
        <begin position="1170"/>
        <end position="1272"/>
    </location>
</feature>
<feature type="region of interest" description="Disordered" evidence="6">
    <location>
        <begin position="101"/>
        <end position="127"/>
    </location>
</feature>
<feature type="compositionally biased region" description="Low complexity" evidence="6">
    <location>
        <begin position="712"/>
        <end position="721"/>
    </location>
</feature>
<feature type="region of interest" description="Disordered" evidence="6">
    <location>
        <begin position="1605"/>
        <end position="1631"/>
    </location>
</feature>
<dbReference type="EMBL" id="NWUJ01000002">
    <property type="protein sequence ID" value="PFH37517.1"/>
    <property type="molecule type" value="Genomic_DNA"/>
</dbReference>
<reference evidence="9 10" key="1">
    <citation type="submission" date="2017-09" db="EMBL/GenBank/DDBJ databases">
        <title>Genome sequencing of Besnoitia besnoiti strain Bb-Ger1.</title>
        <authorList>
            <person name="Schares G."/>
            <person name="Venepally P."/>
            <person name="Lorenzi H.A."/>
        </authorList>
    </citation>
    <scope>NUCLEOTIDE SEQUENCE [LARGE SCALE GENOMIC DNA]</scope>
    <source>
        <strain evidence="9 10">Bb-Ger1</strain>
    </source>
</reference>
<dbReference type="Pfam" id="PF14733">
    <property type="entry name" value="ACDC"/>
    <property type="match status" value="1"/>
</dbReference>
<feature type="region of interest" description="Disordered" evidence="6">
    <location>
        <begin position="573"/>
        <end position="618"/>
    </location>
</feature>
<evidence type="ECO:0000256" key="6">
    <source>
        <dbReference type="SAM" id="MobiDB-lite"/>
    </source>
</evidence>
<evidence type="ECO:0000259" key="7">
    <source>
        <dbReference type="Pfam" id="PF00847"/>
    </source>
</evidence>
<feature type="region of interest" description="Disordered" evidence="6">
    <location>
        <begin position="1916"/>
        <end position="1994"/>
    </location>
</feature>
<gene>
    <name evidence="9" type="ORF">BESB_039750</name>
</gene>
<dbReference type="RefSeq" id="XP_029221526.1">
    <property type="nucleotide sequence ID" value="XM_029362561.1"/>
</dbReference>
<feature type="compositionally biased region" description="Basic and acidic residues" evidence="6">
    <location>
        <begin position="2027"/>
        <end position="2041"/>
    </location>
</feature>
<feature type="compositionally biased region" description="Basic and acidic residues" evidence="6">
    <location>
        <begin position="1463"/>
        <end position="1478"/>
    </location>
</feature>
<feature type="region of interest" description="Disordered" evidence="6">
    <location>
        <begin position="54"/>
        <end position="73"/>
    </location>
</feature>
<feature type="compositionally biased region" description="Basic and acidic residues" evidence="6">
    <location>
        <begin position="2058"/>
        <end position="2069"/>
    </location>
</feature>
<evidence type="ECO:0000256" key="5">
    <source>
        <dbReference type="ARBA" id="ARBA00023242"/>
    </source>
</evidence>
<feature type="region of interest" description="Disordered" evidence="6">
    <location>
        <begin position="1691"/>
        <end position="1721"/>
    </location>
</feature>
<protein>
    <recommendedName>
        <fullName evidence="11">AP2 domain transcription factor AP2XII-1</fullName>
    </recommendedName>
</protein>
<feature type="compositionally biased region" description="Low complexity" evidence="6">
    <location>
        <begin position="339"/>
        <end position="355"/>
    </location>
</feature>
<comment type="caution">
    <text evidence="9">The sequence shown here is derived from an EMBL/GenBank/DDBJ whole genome shotgun (WGS) entry which is preliminary data.</text>
</comment>
<sequence>MQWCRRQGGHELSEEYLRARPTFRDASSSRHASGQYASPPPVYALPSARSPWLAKEGGAAPAGAGASSLSSPGAGSWPLKPHAYSYADIQEAMESPVGVLRISPPQLKPPGTGDDDDDRSSATLPKGAETLFWSRGRGLYFLRETDRNKGEDLEGEAGFWVAASEEEYGGYVIHRKFSVAKFGFERAKMVAFRWYNDRHEFRRGPLGRSRNRASPEGAGADRDLPPREAPLGSSFFRWDSGRSSRVGGDVGDKAAVDESKPAGVENPRPKARLMDTSCPVPGVRYDSRDRAWLATWHDGIRQYKRCFSIKKYGFVKAKELAVRMKMSLNAQMGTPAPPGSAASQASPAGPFPSAFRAHFLPRGAPPSRHDSARGDTVAAPEWPRPRSASALPAPSTFASPSATSATQGARDDDCGGFGRDEEGERPSGRQGSLSACFTSLIRSLAGGDRGEAAAAGGTRGPFAGVDRRDEKERRGCEGGGRLSYRSVVENLLASLSEGGGGSSRGHHLLQGEDGALVRKQLIELQSQLVRQLWRGGPRGGNGARLPASPLLGSRDDELAAAALDLAERRHGERDLVAGRGGGLGERERHQGDRGGGRRKGETAPDAESGVNKNGRGFASRGGAADALLAELSSPRAAEEVESFLRSLSSQSRDSLLDSLRRGGAGEEREQRLSGWTDAWRAFLAARRSGGSSSAAAEDREAKEAAAGGGGSKRSFAGAAFGCEDRREPRGDAVSPILAPFGLDERNGAEELRAAAAQRREQRLLADGVEKETAGGEEWLPRRAKEESFWGGAAGLGSSEQKGGGDGLEAVSQSANASGGGLGSLTPSRPASTGGEEKAAGPQDDARGVRRFAGDEALDRDDDMGADAYASFTQLTKREWELLDYLDTLDFETADLDAVMPLINQVPKVRGVCFDRKGLYWISQWHSQQKKHREWFGVKRLGFRKAWALAVCVRRDAEKVEDEPIDYPRIPDYEEVLGVTYARGPSGRYWVAHFAKTLPAASPYYLGSVGRKLFPVSESSFEEARRQAARLVAQAPLPRAFFLDPDRRTTSAFESSRAGECALPTTAADRQFVSRKRLFNVFTWLNGGASWTNVRRWAHAKRMQLAEEDWPVQFPHSGKLTADACGEGERGDADARSFAGDEGVKKEHGSSARPDWLFAPGAIGAENFSPSSVSVPSGAVASASSVTPAGSQKPLPLCHPEETSQSTNREATEEGETVSPAESVRGDARGLDEDLGAGGAAGSREGTAKAREKDEGGGALRSDREGGGVGAAGAAPLAGARAGCEEEGAEEPLSPIDIDSIVADAYESFSDEDAAEADGLGGAGKQSRRIRLPKIGGVYYKRDGNYKAWAASWHIQGKRTRRYFTVKKHGFMNAYLKAVRARREAERHEGISVKHRHHALVAGGGGQAAGTASGGAAALPGDDDARGGLLRSASLASSAAGFPHAIARLLRDRVQANFWGPTPKGDEDAADRPGGHGEKAWLGAAANGSPRGAEAYAPSAVRRDGGAAADAGVPHAEKSGRGGDSAREAGLPPRRAGEEEAPGDGEEDGRGAAALRVGGNLRGEALLHSTAQVSVHLTPLERVAKAIDIDLEELTDRICRAARGRDDGEEDALFRSSSRGVDEDEEDERASHDDALARRLDEKAASAHSGVSKSLEFAMARETLDVLLSDLYSVVSKLSGAGRWVALASPASASSGEPLTGSWLGEAGEQSSKRGRAEADLGGVRERESESVSLCGEEVGPSSTSELHVILQLVVIKHYLSSVRVATKGEQIAPLLALFEPCIKQGLLPHQCCVSRLRWLVCQLCRASIPWLDERNVLTDALLYRRLEELAAEDGDSGGDDADLDDGAPAPAGLITFSSGFGDGAGGSRGGGEARVGDALARKSRQAALALSFRTDSEEEASPGEADDTCLAALIEGGLTKDAEPNGGETRRDAEKSDGVCSGLQCETGEPQGGLSENDGSEVLRCARQKLGSAAPAEDASGSTQSAKPAGRGRVQCEEGKEQACCLLLSASTAPSSAETAGKLKNATPRERSTEPKGRADDALAPGSPRQLAEEGAEESTHGAEARDRASVAFADEVKAAGPVRAPGDSAEGEMKEGAAQRCVAAALSPASSSRGANGDICAAAGLGACEPGEEAGVSSSLLASRCGTPAPVSAATPSGRSTVSSDVPA</sequence>
<feature type="compositionally biased region" description="Polar residues" evidence="6">
    <location>
        <begin position="25"/>
        <end position="36"/>
    </location>
</feature>
<evidence type="ECO:0000256" key="4">
    <source>
        <dbReference type="ARBA" id="ARBA00023163"/>
    </source>
</evidence>
<feature type="compositionally biased region" description="Low complexity" evidence="6">
    <location>
        <begin position="57"/>
        <end position="73"/>
    </location>
</feature>
<dbReference type="VEuPathDB" id="ToxoDB:BESB_039750"/>
<feature type="compositionally biased region" description="Basic and acidic residues" evidence="6">
    <location>
        <begin position="1710"/>
        <end position="1721"/>
    </location>
</feature>
<dbReference type="InterPro" id="IPR001471">
    <property type="entry name" value="AP2/ERF_dom"/>
</dbReference>
<dbReference type="GO" id="GO:0003677">
    <property type="term" value="F:DNA binding"/>
    <property type="evidence" value="ECO:0007669"/>
    <property type="project" value="UniProtKB-KW"/>
</dbReference>
<dbReference type="GO" id="GO:0005634">
    <property type="term" value="C:nucleus"/>
    <property type="evidence" value="ECO:0007669"/>
    <property type="project" value="UniProtKB-SubCell"/>
</dbReference>
<evidence type="ECO:0000256" key="2">
    <source>
        <dbReference type="ARBA" id="ARBA00023015"/>
    </source>
</evidence>
<feature type="compositionally biased region" description="Basic and acidic residues" evidence="6">
    <location>
        <begin position="250"/>
        <end position="260"/>
    </location>
</feature>
<feature type="compositionally biased region" description="Basic and acidic residues" evidence="6">
    <location>
        <begin position="1514"/>
        <end position="1526"/>
    </location>
</feature>
<evidence type="ECO:0000259" key="8">
    <source>
        <dbReference type="Pfam" id="PF14733"/>
    </source>
</evidence>
<evidence type="ECO:0000256" key="3">
    <source>
        <dbReference type="ARBA" id="ARBA00023125"/>
    </source>
</evidence>
<evidence type="ECO:0000256" key="1">
    <source>
        <dbReference type="ARBA" id="ARBA00004123"/>
    </source>
</evidence>
<feature type="region of interest" description="Disordered" evidence="6">
    <location>
        <begin position="1120"/>
        <end position="1152"/>
    </location>
</feature>
<feature type="compositionally biased region" description="Basic and acidic residues" evidence="6">
    <location>
        <begin position="1918"/>
        <end position="1937"/>
    </location>
</feature>
<feature type="compositionally biased region" description="Basic and acidic residues" evidence="6">
    <location>
        <begin position="409"/>
        <end position="427"/>
    </location>
</feature>
<dbReference type="GO" id="GO:0003700">
    <property type="term" value="F:DNA-binding transcription factor activity"/>
    <property type="evidence" value="ECO:0007669"/>
    <property type="project" value="InterPro"/>
</dbReference>
<dbReference type="Gene3D" id="1.20.5.2050">
    <property type="match status" value="3"/>
</dbReference>
<evidence type="ECO:0000313" key="9">
    <source>
        <dbReference type="EMBL" id="PFH37517.1"/>
    </source>
</evidence>
<proteinExistence type="predicted"/>
<keyword evidence="5" id="KW-0539">Nucleus</keyword>
<keyword evidence="10" id="KW-1185">Reference proteome</keyword>
<dbReference type="GeneID" id="40308956"/>
<feature type="compositionally biased region" description="Basic and acidic residues" evidence="6">
    <location>
        <begin position="1245"/>
        <end position="1265"/>
    </location>
</feature>
<feature type="region of interest" description="Disordered" evidence="6">
    <location>
        <begin position="333"/>
        <end position="432"/>
    </location>
</feature>
<evidence type="ECO:0008006" key="11">
    <source>
        <dbReference type="Google" id="ProtNLM"/>
    </source>
</evidence>
<feature type="compositionally biased region" description="Low complexity" evidence="6">
    <location>
        <begin position="1170"/>
        <end position="1190"/>
    </location>
</feature>
<evidence type="ECO:0000313" key="10">
    <source>
        <dbReference type="Proteomes" id="UP000224006"/>
    </source>
</evidence>
<organism evidence="9 10">
    <name type="scientific">Besnoitia besnoiti</name>
    <name type="common">Apicomplexan protozoan</name>
    <dbReference type="NCBI Taxonomy" id="94643"/>
    <lineage>
        <taxon>Eukaryota</taxon>
        <taxon>Sar</taxon>
        <taxon>Alveolata</taxon>
        <taxon>Apicomplexa</taxon>
        <taxon>Conoidasida</taxon>
        <taxon>Coccidia</taxon>
        <taxon>Eucoccidiorida</taxon>
        <taxon>Eimeriorina</taxon>
        <taxon>Sarcocystidae</taxon>
        <taxon>Besnoitia</taxon>
    </lineage>
</organism>
<keyword evidence="3" id="KW-0238">DNA-binding</keyword>
<keyword evidence="4" id="KW-0804">Transcription</keyword>
<dbReference type="Proteomes" id="UP000224006">
    <property type="component" value="Chromosome II"/>
</dbReference>
<dbReference type="Pfam" id="PF00847">
    <property type="entry name" value="AP2"/>
    <property type="match status" value="1"/>
</dbReference>
<feature type="region of interest" description="Disordered" evidence="6">
    <location>
        <begin position="23"/>
        <end position="42"/>
    </location>
</feature>
<dbReference type="KEGG" id="bbes:BESB_039750"/>
<feature type="domain" description="AP2-coincident C-terminal" evidence="8">
    <location>
        <begin position="1652"/>
        <end position="1803"/>
    </location>
</feature>
<feature type="compositionally biased region" description="Basic and acidic residues" evidence="6">
    <location>
        <begin position="834"/>
        <end position="848"/>
    </location>
</feature>
<dbReference type="InterPro" id="IPR028078">
    <property type="entry name" value="ACDC"/>
</dbReference>
<dbReference type="OrthoDB" id="331177at2759"/>
<keyword evidence="2" id="KW-0805">Transcription regulation</keyword>
<feature type="domain" description="AP2/ERF" evidence="7">
    <location>
        <begin position="280"/>
        <end position="330"/>
    </location>
</feature>
<feature type="region of interest" description="Disordered" evidence="6">
    <location>
        <begin position="690"/>
        <end position="745"/>
    </location>
</feature>
<feature type="region of interest" description="Disordered" evidence="6">
    <location>
        <begin position="2012"/>
        <end position="2094"/>
    </location>
</feature>
<feature type="compositionally biased region" description="Low complexity" evidence="6">
    <location>
        <begin position="385"/>
        <end position="406"/>
    </location>
</feature>
<feature type="region of interest" description="Disordered" evidence="6">
    <location>
        <begin position="2147"/>
        <end position="2169"/>
    </location>
</feature>
<accession>A0A2A9MNN0</accession>
<feature type="region of interest" description="Disordered" evidence="6">
    <location>
        <begin position="204"/>
        <end position="275"/>
    </location>
</feature>
<feature type="compositionally biased region" description="Basic and acidic residues" evidence="6">
    <location>
        <begin position="465"/>
        <end position="476"/>
    </location>
</feature>
<feature type="compositionally biased region" description="Polar residues" evidence="6">
    <location>
        <begin position="2155"/>
        <end position="2169"/>
    </location>
</feature>